<dbReference type="Gene3D" id="3.40.50.150">
    <property type="entry name" value="Vaccinia Virus protein VP39"/>
    <property type="match status" value="2"/>
</dbReference>
<keyword evidence="3" id="KW-0808">Transferase</keyword>
<dbReference type="EMBL" id="CAMKVN010002033">
    <property type="protein sequence ID" value="CAI2179259.1"/>
    <property type="molecule type" value="Genomic_DNA"/>
</dbReference>
<evidence type="ECO:0000313" key="5">
    <source>
        <dbReference type="EMBL" id="CAI2179259.1"/>
    </source>
</evidence>
<dbReference type="AlphaFoldDB" id="A0A9W4SRU3"/>
<gene>
    <name evidence="5" type="ORF">FWILDA_LOCUS8999</name>
</gene>
<organism evidence="5 6">
    <name type="scientific">Funneliformis geosporum</name>
    <dbReference type="NCBI Taxonomy" id="1117311"/>
    <lineage>
        <taxon>Eukaryota</taxon>
        <taxon>Fungi</taxon>
        <taxon>Fungi incertae sedis</taxon>
        <taxon>Mucoromycota</taxon>
        <taxon>Glomeromycotina</taxon>
        <taxon>Glomeromycetes</taxon>
        <taxon>Glomerales</taxon>
        <taxon>Glomeraceae</taxon>
        <taxon>Funneliformis</taxon>
    </lineage>
</organism>
<name>A0A9W4SRU3_9GLOM</name>
<dbReference type="HAMAP" id="MF_01007">
    <property type="entry name" value="16SrRNA_methyltr_H"/>
    <property type="match status" value="1"/>
</dbReference>
<reference evidence="5" key="1">
    <citation type="submission" date="2022-08" db="EMBL/GenBank/DDBJ databases">
        <authorList>
            <person name="Kallberg Y."/>
            <person name="Tangrot J."/>
            <person name="Rosling A."/>
        </authorList>
    </citation>
    <scope>NUCLEOTIDE SEQUENCE</scope>
    <source>
        <strain evidence="5">Wild A</strain>
    </source>
</reference>
<dbReference type="GO" id="GO:0005737">
    <property type="term" value="C:cytoplasm"/>
    <property type="evidence" value="ECO:0007669"/>
    <property type="project" value="TreeGrafter"/>
</dbReference>
<dbReference type="InterPro" id="IPR029063">
    <property type="entry name" value="SAM-dependent_MTases_sf"/>
</dbReference>
<dbReference type="PANTHER" id="PTHR11265:SF0">
    <property type="entry name" value="12S RRNA N4-METHYLCYTIDINE METHYLTRANSFERASE"/>
    <property type="match status" value="1"/>
</dbReference>
<dbReference type="GO" id="GO:0071424">
    <property type="term" value="F:rRNA (cytosine-N4-)-methyltransferase activity"/>
    <property type="evidence" value="ECO:0007669"/>
    <property type="project" value="TreeGrafter"/>
</dbReference>
<evidence type="ECO:0000256" key="3">
    <source>
        <dbReference type="ARBA" id="ARBA00022679"/>
    </source>
</evidence>
<dbReference type="SUPFAM" id="SSF53335">
    <property type="entry name" value="S-adenosyl-L-methionine-dependent methyltransferases"/>
    <property type="match status" value="1"/>
</dbReference>
<evidence type="ECO:0000256" key="4">
    <source>
        <dbReference type="ARBA" id="ARBA00022691"/>
    </source>
</evidence>
<protein>
    <submittedName>
        <fullName evidence="5">14402_t:CDS:1</fullName>
    </submittedName>
</protein>
<proteinExistence type="inferred from homology"/>
<evidence type="ECO:0000256" key="1">
    <source>
        <dbReference type="ARBA" id="ARBA00010396"/>
    </source>
</evidence>
<dbReference type="OrthoDB" id="16290at2759"/>
<dbReference type="SUPFAM" id="SSF81799">
    <property type="entry name" value="Putative methyltransferase TM0872, insert domain"/>
    <property type="match status" value="1"/>
</dbReference>
<dbReference type="NCBIfam" id="TIGR00006">
    <property type="entry name" value="16S rRNA (cytosine(1402)-N(4))-methyltransferase RsmH"/>
    <property type="match status" value="1"/>
</dbReference>
<dbReference type="Proteomes" id="UP001153678">
    <property type="component" value="Unassembled WGS sequence"/>
</dbReference>
<accession>A0A9W4SRU3</accession>
<dbReference type="InterPro" id="IPR002903">
    <property type="entry name" value="RsmH"/>
</dbReference>
<dbReference type="GO" id="GO:0070475">
    <property type="term" value="P:rRNA base methylation"/>
    <property type="evidence" value="ECO:0007669"/>
    <property type="project" value="TreeGrafter"/>
</dbReference>
<keyword evidence="4" id="KW-0949">S-adenosyl-L-methionine</keyword>
<dbReference type="Pfam" id="PF01795">
    <property type="entry name" value="Methyltransf_5"/>
    <property type="match status" value="2"/>
</dbReference>
<keyword evidence="2" id="KW-0489">Methyltransferase</keyword>
<dbReference type="PANTHER" id="PTHR11265">
    <property type="entry name" value="S-ADENOSYL-METHYLTRANSFERASE MRAW"/>
    <property type="match status" value="1"/>
</dbReference>
<comment type="similarity">
    <text evidence="1">Belongs to the methyltransferase superfamily. RsmH family.</text>
</comment>
<evidence type="ECO:0000313" key="6">
    <source>
        <dbReference type="Proteomes" id="UP001153678"/>
    </source>
</evidence>
<evidence type="ECO:0000256" key="2">
    <source>
        <dbReference type="ARBA" id="ARBA00022603"/>
    </source>
</evidence>
<comment type="caution">
    <text evidence="5">The sequence shown here is derived from an EMBL/GenBank/DDBJ whole genome shotgun (WGS) entry which is preliminary data.</text>
</comment>
<dbReference type="InterPro" id="IPR023397">
    <property type="entry name" value="SAM-dep_MeTrfase_MraW_recog"/>
</dbReference>
<keyword evidence="6" id="KW-1185">Reference proteome</keyword>
<sequence length="263" mass="30299">MIELHKPVMLNEALNYLKIKENGIYIDCTFGTGGHSQNILTKLKNDKSAQEIVKNKEIFNSPQFQLISDNFANLEKHLESLKIKEIDGFLFDLGLSSSQLDAESRGFSYRLNSPLDMRMNQENKLQVEEIINNYSQEKLADIFYHYGEERKALGIIASCFPKKGNKHPARKAFQALRIYLNRELENLTHALEIAVKHLAPGGKMVVISYHSLEDRIVKQTFKEYNAVEDFQLICKKPSVPDPTEIKKNYRAHSAKMRVLERIK</sequence>
<dbReference type="PIRSF" id="PIRSF004486">
    <property type="entry name" value="MraW"/>
    <property type="match status" value="1"/>
</dbReference>